<dbReference type="Proteomes" id="UP000284120">
    <property type="component" value="Unassembled WGS sequence"/>
</dbReference>
<evidence type="ECO:0000256" key="1">
    <source>
        <dbReference type="SAM" id="Phobius"/>
    </source>
</evidence>
<dbReference type="AlphaFoldDB" id="A0A443YMK2"/>
<comment type="caution">
    <text evidence="2">The sequence shown here is derived from an EMBL/GenBank/DDBJ whole genome shotgun (WGS) entry which is preliminary data.</text>
</comment>
<sequence length="222" mass="25461">MLDYTLKNIDPECIEDLLVKVEKSFDIKFVGDELIHITTFGELCDHIVNKIKLDRSDDCTSQQAFYKLRGAISSTLQIDNQLISTTSLLADILPQQNRHTSIKQLESLLGFRLNILSPPFWVICVLLLLSLASFINLFFYWKMGIAGITFSIAGFWLADSMANELDLQTVGQVAEKMARENYLQSRRNPKTFNQKEVEKVLTDWFADEFGLEKEELTREAKL</sequence>
<organism evidence="2 3">
    <name type="scientific">Pedobacter chitinilyticus</name>
    <dbReference type="NCBI Taxonomy" id="2233776"/>
    <lineage>
        <taxon>Bacteria</taxon>
        <taxon>Pseudomonadati</taxon>
        <taxon>Bacteroidota</taxon>
        <taxon>Sphingobacteriia</taxon>
        <taxon>Sphingobacteriales</taxon>
        <taxon>Sphingobacteriaceae</taxon>
        <taxon>Pedobacter</taxon>
    </lineage>
</organism>
<proteinExistence type="predicted"/>
<feature type="transmembrane region" description="Helical" evidence="1">
    <location>
        <begin position="113"/>
        <end position="132"/>
    </location>
</feature>
<evidence type="ECO:0000313" key="2">
    <source>
        <dbReference type="EMBL" id="RWU05014.1"/>
    </source>
</evidence>
<reference evidence="2 3" key="1">
    <citation type="submission" date="2018-06" db="EMBL/GenBank/DDBJ databases">
        <title>Pedobacter endophyticus sp. nov., an endophytic bacterium isolated from a leaf of Triticum aestivum.</title>
        <authorList>
            <person name="Zhang L."/>
        </authorList>
    </citation>
    <scope>NUCLEOTIDE SEQUENCE [LARGE SCALE GENOMIC DNA]</scope>
    <source>
        <strain evidence="2 3">CM134L-2</strain>
    </source>
</reference>
<evidence type="ECO:0000313" key="3">
    <source>
        <dbReference type="Proteomes" id="UP000284120"/>
    </source>
</evidence>
<dbReference type="OrthoDB" id="668798at2"/>
<accession>A0A443YMK2</accession>
<keyword evidence="1" id="KW-1133">Transmembrane helix</keyword>
<gene>
    <name evidence="2" type="ORF">DPV69_17785</name>
</gene>
<keyword evidence="1" id="KW-0812">Transmembrane</keyword>
<dbReference type="EMBL" id="SAYW01000006">
    <property type="protein sequence ID" value="RWU05014.1"/>
    <property type="molecule type" value="Genomic_DNA"/>
</dbReference>
<keyword evidence="3" id="KW-1185">Reference proteome</keyword>
<name>A0A443YMK2_9SPHI</name>
<keyword evidence="1" id="KW-0472">Membrane</keyword>
<protein>
    <submittedName>
        <fullName evidence="2">Uncharacterized protein</fullName>
    </submittedName>
</protein>